<evidence type="ECO:0000313" key="2">
    <source>
        <dbReference type="EMBL" id="QKM70052.1"/>
    </source>
</evidence>
<dbReference type="SUPFAM" id="SSF69318">
    <property type="entry name" value="Integrin alpha N-terminal domain"/>
    <property type="match status" value="1"/>
</dbReference>
<sequence length="1088" mass="114517">MGRLPSRGGDSSTVERPRLTRGLPRRATAGVAAVLAAALGVTLLMPDGTDDGPAPAERAPAKADKARSGGEPLDEKAAREKAMRTGKPVEVVALRGATSTTHALPDGKFRLTTGAAPVRAKVDGKWLPIDTTLKKTDDGWRPKATVNPVTFHSGKKLKKKGERSSRGYARVPLAASPDGQYADLATFTAEGRELTVGWPGELPEPKVSGASALYENVFDGVDLLLTARDTGFTHVLVVHSAKAAANPALKKISYQLSSPDLSFSLNEKNDVLTVKDPQGVEVGGSPSPFMWDSSGKPAVTQGEPATDVEAKAGGTFALTGLLGPQIGTKRAPADASLTGGGTGDAVLSVAPDQSLLTGKDTVYPVFIDPPLYGKTAAWTTAYERYPTSSFWDGANFNSGTTEGRVGYESTTGGLSRSYYRLTWTTSIKGATIVSASFRFRQTYSWSCSPSEMDVHQTGDISSATTWAEQPTAGTHIGTKNFAHGWNSSCPDAYVTYDAKSIAQSVAANSGHTKLTIRMKSKNESKTSGNANSWKKFVAEGASAPQLTMDYRRAPKEPTGLTVNNRACDTSSPYPTYGKGTLTFAAGSSDPDGDLKYLQFHVWRQDAATPAVFNDTVPASSTTGKGSIPLDKAKFVNGKTYLWLVKAIDGAGTSSTWAPAGSAICGFVYDDTAPSSPDVTSTDFPEDDGNGSVWSTLKFGTPGKFVIKPDPTGGAGTDKFYWSFNRESFVAERSATVAQGAAGITLSPPNAGPNILYVKAADVAGNMSLTSTRYTHYVTPRDKADAPGDVTGDGTPDLYVIDATGDLRLYPAEPNGDLHSSLKAAHDDGRAIELDEDEDGKPDYGYHWVDDTGNNPALITHNGDFVGGDGIQDLVARMPDGKLYIYRGDGYGSVDVSKRVEVHMPSNAPAASSLTQILAVGDVTNDKLPEVFATAGDALWVFTGYTGAAFDTAVQLSATAWTNRDLVSLGDHDNDGAVDMVYRTFDSARLLLRHGKPATGGAGTDLNSLASAANSKNGVDAQYGTSWSTANIPLMTGTPDVNNNGVPDIWAVTGAELGGVVRFYANLPATGGTSTTVITSDWRTKKALG</sequence>
<reference evidence="2 3" key="1">
    <citation type="journal article" date="2012" name="J. Bacteriol.">
        <title>Draft genome of Streptomyces tsukubaensis NRRL 18488, the producer of the clinically important immunosuppressant tacrolimus (FK506).</title>
        <authorList>
            <person name="Barreiro C."/>
            <person name="Prieto C."/>
            <person name="Sola-Landa A."/>
            <person name="Solera E."/>
            <person name="Martinez-Castro M."/>
            <person name="Perez-Redondo R."/>
            <person name="Garcia-Estrada C."/>
            <person name="Aparicio J.F."/>
            <person name="Fernandez-Martinez L.T."/>
            <person name="Santos-Aberturas J."/>
            <person name="Salehi-Najafabadi Z."/>
            <person name="Rodriguez-Garcia A."/>
            <person name="Tauch A."/>
            <person name="Martin J.F."/>
        </authorList>
    </citation>
    <scope>NUCLEOTIDE SEQUENCE [LARGE SCALE GENOMIC DNA]</scope>
    <source>
        <strain evidence="3">DSM 42081 / NBRC 108919 / NRRL 18488 / 9993</strain>
    </source>
</reference>
<dbReference type="AlphaFoldDB" id="A0A7G3UMD1"/>
<dbReference type="EMBL" id="CP029159">
    <property type="protein sequence ID" value="QKM70052.1"/>
    <property type="molecule type" value="Genomic_DNA"/>
</dbReference>
<feature type="region of interest" description="Disordered" evidence="1">
    <location>
        <begin position="44"/>
        <end position="85"/>
    </location>
</feature>
<feature type="region of interest" description="Disordered" evidence="1">
    <location>
        <begin position="1"/>
        <end position="27"/>
    </location>
</feature>
<name>A0A7G3UMD1_STRT9</name>
<evidence type="ECO:0000313" key="3">
    <source>
        <dbReference type="Proteomes" id="UP000005940"/>
    </source>
</evidence>
<organism evidence="2 3">
    <name type="scientific">Streptomyces tsukubensis (strain DSM 42081 / NBRC 108919 / NRRL 18488 / 9993)</name>
    <dbReference type="NCBI Taxonomy" id="1114943"/>
    <lineage>
        <taxon>Bacteria</taxon>
        <taxon>Bacillati</taxon>
        <taxon>Actinomycetota</taxon>
        <taxon>Actinomycetes</taxon>
        <taxon>Kitasatosporales</taxon>
        <taxon>Streptomycetaceae</taxon>
        <taxon>Streptomyces</taxon>
    </lineage>
</organism>
<proteinExistence type="predicted"/>
<gene>
    <name evidence="2" type="ORF">STSU_025910</name>
</gene>
<keyword evidence="3" id="KW-1185">Reference proteome</keyword>
<dbReference type="InterPro" id="IPR028994">
    <property type="entry name" value="Integrin_alpha_N"/>
</dbReference>
<dbReference type="Proteomes" id="UP000005940">
    <property type="component" value="Chromosome"/>
</dbReference>
<feature type="compositionally biased region" description="Basic and acidic residues" evidence="1">
    <location>
        <begin position="59"/>
        <end position="83"/>
    </location>
</feature>
<accession>A0A7G3UMD1</accession>
<evidence type="ECO:0000256" key="1">
    <source>
        <dbReference type="SAM" id="MobiDB-lite"/>
    </source>
</evidence>
<protein>
    <submittedName>
        <fullName evidence="2">VCBS repeat-containing protein</fullName>
    </submittedName>
</protein>